<keyword evidence="3" id="KW-0813">Transport</keyword>
<dbReference type="HOGENOM" id="CLU_031285_15_0_5"/>
<evidence type="ECO:0000313" key="9">
    <source>
        <dbReference type="Proteomes" id="UP000000692"/>
    </source>
</evidence>
<evidence type="ECO:0000256" key="5">
    <source>
        <dbReference type="ARBA" id="ARBA00049629"/>
    </source>
</evidence>
<dbReference type="OrthoDB" id="9798191at2"/>
<comment type="function">
    <text evidence="5">Part of a binding-protein-dependent transport system for a sugar.</text>
</comment>
<dbReference type="SUPFAM" id="SSF53850">
    <property type="entry name" value="Periplasmic binding protein-like II"/>
    <property type="match status" value="1"/>
</dbReference>
<dbReference type="PANTHER" id="PTHR43649">
    <property type="entry name" value="ARABINOSE-BINDING PROTEIN-RELATED"/>
    <property type="match status" value="1"/>
</dbReference>
<evidence type="ECO:0000256" key="3">
    <source>
        <dbReference type="ARBA" id="ARBA00022448"/>
    </source>
</evidence>
<evidence type="ECO:0000256" key="6">
    <source>
        <dbReference type="ARBA" id="ARBA00049753"/>
    </source>
</evidence>
<evidence type="ECO:0000256" key="2">
    <source>
        <dbReference type="ARBA" id="ARBA00008520"/>
    </source>
</evidence>
<dbReference type="GO" id="GO:0042597">
    <property type="term" value="C:periplasmic space"/>
    <property type="evidence" value="ECO:0007669"/>
    <property type="project" value="UniProtKB-SubCell"/>
</dbReference>
<feature type="signal peptide" evidence="7">
    <location>
        <begin position="1"/>
        <end position="22"/>
    </location>
</feature>
<evidence type="ECO:0000256" key="4">
    <source>
        <dbReference type="ARBA" id="ARBA00022729"/>
    </source>
</evidence>
<keyword evidence="9" id="KW-1185">Reference proteome</keyword>
<name>F9YB83_KETVW</name>
<accession>F9YB83</accession>
<dbReference type="InterPro" id="IPR050490">
    <property type="entry name" value="Bact_solute-bd_prot1"/>
</dbReference>
<dbReference type="InterPro" id="IPR006059">
    <property type="entry name" value="SBP"/>
</dbReference>
<dbReference type="PATRIC" id="fig|759362.5.peg.2912"/>
<evidence type="ECO:0000313" key="8">
    <source>
        <dbReference type="EMBL" id="AEM42635.1"/>
    </source>
</evidence>
<dbReference type="Gene3D" id="3.40.190.10">
    <property type="entry name" value="Periplasmic binding protein-like II"/>
    <property type="match status" value="2"/>
</dbReference>
<dbReference type="Pfam" id="PF01547">
    <property type="entry name" value="SBP_bac_1"/>
    <property type="match status" value="1"/>
</dbReference>
<dbReference type="PANTHER" id="PTHR43649:SF28">
    <property type="entry name" value="BINDING PROTEIN COMPONENT OF ABC SUGAR TRANSPORTER-RELATED"/>
    <property type="match status" value="1"/>
</dbReference>
<dbReference type="AlphaFoldDB" id="F9YB83"/>
<feature type="chain" id="PRO_5003395768" description="Probable sugar-binding periplasmic protein" evidence="7">
    <location>
        <begin position="23"/>
        <end position="409"/>
    </location>
</feature>
<comment type="subcellular location">
    <subcellularLocation>
        <location evidence="1">Periplasm</location>
    </subcellularLocation>
</comment>
<dbReference type="EMBL" id="CP002019">
    <property type="protein sequence ID" value="AEM42635.1"/>
    <property type="molecule type" value="Genomic_DNA"/>
</dbReference>
<dbReference type="Proteomes" id="UP000000692">
    <property type="component" value="Plasmid 1"/>
</dbReference>
<comment type="similarity">
    <text evidence="2">Belongs to the bacterial solute-binding protein 1 family.</text>
</comment>
<evidence type="ECO:0000256" key="7">
    <source>
        <dbReference type="SAM" id="SignalP"/>
    </source>
</evidence>
<keyword evidence="4 7" id="KW-0732">Signal</keyword>
<protein>
    <recommendedName>
        <fullName evidence="6">Probable sugar-binding periplasmic protein</fullName>
    </recommendedName>
</protein>
<evidence type="ECO:0000256" key="1">
    <source>
        <dbReference type="ARBA" id="ARBA00004418"/>
    </source>
</evidence>
<gene>
    <name evidence="8" type="ordered locus">KVU_PA0218</name>
</gene>
<dbReference type="RefSeq" id="WP_013368564.1">
    <property type="nucleotide sequence ID" value="NC_017386.1"/>
</dbReference>
<organism evidence="8 9">
    <name type="scientific">Ketogulonicigenium vulgare (strain WSH-001)</name>
    <dbReference type="NCBI Taxonomy" id="759362"/>
    <lineage>
        <taxon>Bacteria</taxon>
        <taxon>Pseudomonadati</taxon>
        <taxon>Pseudomonadota</taxon>
        <taxon>Alphaproteobacteria</taxon>
        <taxon>Rhodobacterales</taxon>
        <taxon>Roseobacteraceae</taxon>
        <taxon>Ketogulonicigenium</taxon>
    </lineage>
</organism>
<proteinExistence type="inferred from homology"/>
<keyword evidence="8" id="KW-0614">Plasmid</keyword>
<geneLocation type="plasmid" evidence="9">
    <name>pKVU_100</name>
</geneLocation>
<sequence>MKTNTLLIAASALALSASLARAQDLPAEVFTSWTSGGEALAVEAIRTEFEARGGTWETASIAGFENANAAFQNRVIAGDPPTVRQSVLGLDAAELVESGLANSLQSVADAQNWAGVMAPSVLDSISYNGEIFLAPVGIHGESWMFYSMPVFEANGITAAPTTWDEFFAAMDTLQAAGITPIAWGGQAWQEAKVFNMVLLSQVGNEDFLKIFQEGDEAVLTSDAIVTALEIFGRLRDYVDAGAAGRNWNDATNMVIQGQAGVQFMGDWAKGEFANAGLIAGQDYGCALAPASTGMLFVADGFLMMKTGDAAQDAAQLLMAEVATDPAVQVAFAQAKGSIPVRTDVDTSALDVCAQQAMTMMNDGLFVPEHAITVTPDMVGQFTDFVGEYFADPSYDAASAAEDLADIFRR</sequence>
<reference evidence="8 9" key="1">
    <citation type="journal article" date="2011" name="J. Bacteriol.">
        <title>Complete genome sequence of the industrial strain Ketogulonicigenium vulgare WSH-001.</title>
        <authorList>
            <person name="Liu L."/>
            <person name="Li Y."/>
            <person name="Zhang J."/>
            <person name="Zhou Z."/>
            <person name="Liu J."/>
            <person name="Li X."/>
            <person name="Zhou J."/>
            <person name="Du G."/>
            <person name="Wang L."/>
            <person name="Chen J."/>
        </authorList>
    </citation>
    <scope>NUCLEOTIDE SEQUENCE [LARGE SCALE GENOMIC DNA]</scope>
    <source>
        <strain evidence="8 9">WSH-001</strain>
        <plasmid evidence="9">pKVU_100</plasmid>
    </source>
</reference>
<dbReference type="KEGG" id="kvl:KVU_PA0218"/>